<dbReference type="SMART" id="SM00554">
    <property type="entry name" value="FAS1"/>
    <property type="match status" value="2"/>
</dbReference>
<dbReference type="InterPro" id="IPR036378">
    <property type="entry name" value="FAS1_dom_sf"/>
</dbReference>
<feature type="domain" description="FAS1" evidence="1">
    <location>
        <begin position="48"/>
        <end position="274"/>
    </location>
</feature>
<dbReference type="Gene3D" id="2.30.180.10">
    <property type="entry name" value="FAS1 domain"/>
    <property type="match status" value="2"/>
</dbReference>
<dbReference type="RefSeq" id="XP_025835128.1">
    <property type="nucleotide sequence ID" value="XM_025979343.1"/>
</dbReference>
<dbReference type="Proteomes" id="UP000192223">
    <property type="component" value="Unplaced"/>
</dbReference>
<reference evidence="3" key="1">
    <citation type="submission" date="2025-08" db="UniProtKB">
        <authorList>
            <consortium name="RefSeq"/>
        </authorList>
    </citation>
    <scope>IDENTIFICATION</scope>
    <source>
        <tissue evidence="3">Entire body</tissue>
    </source>
</reference>
<accession>A0A7F5RGM7</accession>
<dbReference type="OrthoDB" id="7700931at2759"/>
<evidence type="ECO:0000313" key="2">
    <source>
        <dbReference type="Proteomes" id="UP000192223"/>
    </source>
</evidence>
<evidence type="ECO:0000259" key="1">
    <source>
        <dbReference type="PROSITE" id="PS50213"/>
    </source>
</evidence>
<dbReference type="KEGG" id="apln:108743339"/>
<keyword evidence="2" id="KW-1185">Reference proteome</keyword>
<protein>
    <submittedName>
        <fullName evidence="3">Fasciclin-1</fullName>
    </submittedName>
</protein>
<dbReference type="SUPFAM" id="SSF82153">
    <property type="entry name" value="FAS1 domain"/>
    <property type="match status" value="1"/>
</dbReference>
<dbReference type="PROSITE" id="PS50213">
    <property type="entry name" value="FAS1"/>
    <property type="match status" value="1"/>
</dbReference>
<dbReference type="GeneID" id="108743339"/>
<dbReference type="InParanoid" id="A0A7F5RGM7"/>
<name>A0A7F5RGM7_AGRPL</name>
<organism evidence="2 3">
    <name type="scientific">Agrilus planipennis</name>
    <name type="common">Emerald ash borer</name>
    <name type="synonym">Agrilus marcopoli</name>
    <dbReference type="NCBI Taxonomy" id="224129"/>
    <lineage>
        <taxon>Eukaryota</taxon>
        <taxon>Metazoa</taxon>
        <taxon>Ecdysozoa</taxon>
        <taxon>Arthropoda</taxon>
        <taxon>Hexapoda</taxon>
        <taxon>Insecta</taxon>
        <taxon>Pterygota</taxon>
        <taxon>Neoptera</taxon>
        <taxon>Endopterygota</taxon>
        <taxon>Coleoptera</taxon>
        <taxon>Polyphaga</taxon>
        <taxon>Elateriformia</taxon>
        <taxon>Buprestoidea</taxon>
        <taxon>Buprestidae</taxon>
        <taxon>Agrilinae</taxon>
        <taxon>Agrilus</taxon>
    </lineage>
</organism>
<gene>
    <name evidence="3" type="primary">LOC108743339</name>
</gene>
<proteinExistence type="predicted"/>
<evidence type="ECO:0000313" key="3">
    <source>
        <dbReference type="RefSeq" id="XP_025835128.1"/>
    </source>
</evidence>
<sequence>MVLNQSNVKGRNKGMLQVLHKIDEVLMPVMSLPSASNPLYNPTAWEFLSQFEFLDIHPYRLRSFRQRVEHEHKKAIFENDGGHTFFIPVDEGFKNSRLESIDSKVIDGHVIPGEVLFTSATPREIPYKSAAFEDNLKVVLTFSEETNGKSKTEFERQRCVARVSVPQVAVNALLNSRLESIDSKVIDGHVIPGEVLFTSATPREIPYKSAAFEDNLKVVLTFSEETNGKSKTVYIKSNTLMGDNRHPTGVVFAEIVKANIPVQNGVIHLIHKPLMIVDFTVKQFIEDG</sequence>
<dbReference type="InterPro" id="IPR000782">
    <property type="entry name" value="FAS1_domain"/>
</dbReference>
<dbReference type="AlphaFoldDB" id="A0A7F5RGM7"/>